<gene>
    <name evidence="6" type="ORF">HMF7854_08285</name>
</gene>
<dbReference type="PRINTS" id="PR00081">
    <property type="entry name" value="GDHRDH"/>
</dbReference>
<keyword evidence="5" id="KW-1133">Transmembrane helix</keyword>
<dbReference type="Proteomes" id="UP000274661">
    <property type="component" value="Unassembled WGS sequence"/>
</dbReference>
<keyword evidence="5" id="KW-0472">Membrane</keyword>
<dbReference type="GO" id="GO:0016491">
    <property type="term" value="F:oxidoreductase activity"/>
    <property type="evidence" value="ECO:0007669"/>
    <property type="project" value="UniProtKB-KW"/>
</dbReference>
<dbReference type="GO" id="GO:0016020">
    <property type="term" value="C:membrane"/>
    <property type="evidence" value="ECO:0007669"/>
    <property type="project" value="TreeGrafter"/>
</dbReference>
<evidence type="ECO:0000256" key="5">
    <source>
        <dbReference type="SAM" id="Phobius"/>
    </source>
</evidence>
<dbReference type="Pfam" id="PF00106">
    <property type="entry name" value="adh_short"/>
    <property type="match status" value="1"/>
</dbReference>
<sequence>MIVKHRKGRCGAPSHIRTRSPPTETLLPNPLKALADQTIIITGASSGIGLATARRAAAAGARVVLAARNAEALDEAVVGIRNKGGQAISIAVDVADAGAADRIAERAIEEFGGFDTWVNNAATALYAKLEDVSPEEHRRVFDVGYFGLVQGSMAAVRHLKGKGGALINVGSVLSNRAIPLQAPYAAMKAAVMQFTDALRMELEKDDADISVTLIKPAAIDTPYPEHARNKLDRPARLPQPIYDVELAAKAICFAAAHKRRTLYVGGGGLGIALLAPAVPRLADKGMELVGGEPLQTTTVPPGPGAADNLFEPRADGRTESNQLPFTRQTSLYLEAQLHPVATAAIVGGLAALAGGAFMLATRREQRDIGTEEAERRIRAAGSTS</sequence>
<keyword evidence="5" id="KW-0812">Transmembrane</keyword>
<accession>A0A3R9Z6A6</accession>
<feature type="region of interest" description="Disordered" evidence="4">
    <location>
        <begin position="1"/>
        <end position="25"/>
    </location>
</feature>
<dbReference type="NCBIfam" id="NF005495">
    <property type="entry name" value="PRK07109.1"/>
    <property type="match status" value="1"/>
</dbReference>
<dbReference type="EMBL" id="RWJF01000001">
    <property type="protein sequence ID" value="RST30836.1"/>
    <property type="molecule type" value="Genomic_DNA"/>
</dbReference>
<dbReference type="Gene3D" id="3.40.50.720">
    <property type="entry name" value="NAD(P)-binding Rossmann-like Domain"/>
    <property type="match status" value="1"/>
</dbReference>
<dbReference type="InterPro" id="IPR002347">
    <property type="entry name" value="SDR_fam"/>
</dbReference>
<reference evidence="6 7" key="1">
    <citation type="submission" date="2018-12" db="EMBL/GenBank/DDBJ databases">
        <title>Sphingomonas sp. HMF7854 Genome sequencing and assembly.</title>
        <authorList>
            <person name="Cha I."/>
            <person name="Kang H."/>
            <person name="Kim H."/>
            <person name="Kang J."/>
            <person name="Joh K."/>
        </authorList>
    </citation>
    <scope>NUCLEOTIDE SEQUENCE [LARGE SCALE GENOMIC DNA]</scope>
    <source>
        <strain evidence="6 7">HMF7854</strain>
    </source>
</reference>
<dbReference type="SUPFAM" id="SSF51735">
    <property type="entry name" value="NAD(P)-binding Rossmann-fold domains"/>
    <property type="match status" value="1"/>
</dbReference>
<evidence type="ECO:0000256" key="4">
    <source>
        <dbReference type="SAM" id="MobiDB-lite"/>
    </source>
</evidence>
<proteinExistence type="inferred from homology"/>
<evidence type="ECO:0000313" key="7">
    <source>
        <dbReference type="Proteomes" id="UP000274661"/>
    </source>
</evidence>
<organism evidence="6 7">
    <name type="scientific">Sphingomonas ginkgonis</name>
    <dbReference type="NCBI Taxonomy" id="2315330"/>
    <lineage>
        <taxon>Bacteria</taxon>
        <taxon>Pseudomonadati</taxon>
        <taxon>Pseudomonadota</taxon>
        <taxon>Alphaproteobacteria</taxon>
        <taxon>Sphingomonadales</taxon>
        <taxon>Sphingomonadaceae</taxon>
        <taxon>Sphingomonas</taxon>
    </lineage>
</organism>
<dbReference type="PRINTS" id="PR00080">
    <property type="entry name" value="SDRFAMILY"/>
</dbReference>
<protein>
    <submittedName>
        <fullName evidence="6">SDR family NAD(P)-dependent oxidoreductase</fullName>
    </submittedName>
</protein>
<evidence type="ECO:0000256" key="3">
    <source>
        <dbReference type="RuleBase" id="RU000363"/>
    </source>
</evidence>
<feature type="transmembrane region" description="Helical" evidence="5">
    <location>
        <begin position="261"/>
        <end position="278"/>
    </location>
</feature>
<dbReference type="PANTHER" id="PTHR44196:SF1">
    <property type="entry name" value="DEHYDROGENASE_REDUCTASE SDR FAMILY MEMBER 7B"/>
    <property type="match status" value="1"/>
</dbReference>
<evidence type="ECO:0000256" key="1">
    <source>
        <dbReference type="ARBA" id="ARBA00006484"/>
    </source>
</evidence>
<evidence type="ECO:0000313" key="6">
    <source>
        <dbReference type="EMBL" id="RST30836.1"/>
    </source>
</evidence>
<dbReference type="OrthoDB" id="9781689at2"/>
<comment type="caution">
    <text evidence="6">The sequence shown here is derived from an EMBL/GenBank/DDBJ whole genome shotgun (WGS) entry which is preliminary data.</text>
</comment>
<keyword evidence="2" id="KW-0560">Oxidoreductase</keyword>
<keyword evidence="7" id="KW-1185">Reference proteome</keyword>
<evidence type="ECO:0000256" key="2">
    <source>
        <dbReference type="ARBA" id="ARBA00023002"/>
    </source>
</evidence>
<dbReference type="InterPro" id="IPR036291">
    <property type="entry name" value="NAD(P)-bd_dom_sf"/>
</dbReference>
<comment type="similarity">
    <text evidence="1 3">Belongs to the short-chain dehydrogenases/reductases (SDR) family.</text>
</comment>
<name>A0A3R9Z6A6_9SPHN</name>
<dbReference type="PANTHER" id="PTHR44196">
    <property type="entry name" value="DEHYDROGENASE/REDUCTASE SDR FAMILY MEMBER 7B"/>
    <property type="match status" value="1"/>
</dbReference>
<dbReference type="AlphaFoldDB" id="A0A3R9Z6A6"/>
<feature type="transmembrane region" description="Helical" evidence="5">
    <location>
        <begin position="340"/>
        <end position="360"/>
    </location>
</feature>